<dbReference type="OMA" id="CHIRTFD"/>
<evidence type="ECO:0000313" key="2">
    <source>
        <dbReference type="EnsemblPlants" id="AUR62041806-RA:cds"/>
    </source>
</evidence>
<feature type="domain" description="Reverse transcriptase zinc-binding" evidence="1">
    <location>
        <begin position="302"/>
        <end position="377"/>
    </location>
</feature>
<dbReference type="PANTHER" id="PTHR33116">
    <property type="entry name" value="REVERSE TRANSCRIPTASE ZINC-BINDING DOMAIN-CONTAINING PROTEIN-RELATED-RELATED"/>
    <property type="match status" value="1"/>
</dbReference>
<protein>
    <recommendedName>
        <fullName evidence="1">Reverse transcriptase zinc-binding domain-containing protein</fullName>
    </recommendedName>
</protein>
<proteinExistence type="predicted"/>
<dbReference type="Proteomes" id="UP000596660">
    <property type="component" value="Unplaced"/>
</dbReference>
<evidence type="ECO:0000313" key="3">
    <source>
        <dbReference type="Proteomes" id="UP000596660"/>
    </source>
</evidence>
<keyword evidence="3" id="KW-1185">Reference proteome</keyword>
<dbReference type="Gramene" id="AUR62041806-RA">
    <property type="protein sequence ID" value="AUR62041806-RA:cds"/>
    <property type="gene ID" value="AUR62041806"/>
</dbReference>
<dbReference type="EnsemblPlants" id="AUR62041806-RA">
    <property type="protein sequence ID" value="AUR62041806-RA:cds"/>
    <property type="gene ID" value="AUR62041806"/>
</dbReference>
<dbReference type="PANTHER" id="PTHR33116:SF78">
    <property type="entry name" value="OS12G0587133 PROTEIN"/>
    <property type="match status" value="1"/>
</dbReference>
<accession>A0A803N7Q2</accession>
<dbReference type="InterPro" id="IPR026960">
    <property type="entry name" value="RVT-Znf"/>
</dbReference>
<dbReference type="AlphaFoldDB" id="A0A803N7Q2"/>
<reference evidence="2" key="1">
    <citation type="journal article" date="2017" name="Nature">
        <title>The genome of Chenopodium quinoa.</title>
        <authorList>
            <person name="Jarvis D.E."/>
            <person name="Ho Y.S."/>
            <person name="Lightfoot D.J."/>
            <person name="Schmoeckel S.M."/>
            <person name="Li B."/>
            <person name="Borm T.J.A."/>
            <person name="Ohyanagi H."/>
            <person name="Mineta K."/>
            <person name="Michell C.T."/>
            <person name="Saber N."/>
            <person name="Kharbatia N.M."/>
            <person name="Rupper R.R."/>
            <person name="Sharp A.R."/>
            <person name="Dally N."/>
            <person name="Boughton B.A."/>
            <person name="Woo Y.H."/>
            <person name="Gao G."/>
            <person name="Schijlen E.G.W.M."/>
            <person name="Guo X."/>
            <person name="Momin A.A."/>
            <person name="Negrao S."/>
            <person name="Al-Babili S."/>
            <person name="Gehring C."/>
            <person name="Roessner U."/>
            <person name="Jung C."/>
            <person name="Murphy K."/>
            <person name="Arold S.T."/>
            <person name="Gojobori T."/>
            <person name="van der Linden C.G."/>
            <person name="van Loo E.N."/>
            <person name="Jellen E.N."/>
            <person name="Maughan P.J."/>
            <person name="Tester M."/>
        </authorList>
    </citation>
    <scope>NUCLEOTIDE SEQUENCE [LARGE SCALE GENOMIC DNA]</scope>
    <source>
        <strain evidence="2">cv. PI 614886</strain>
    </source>
</reference>
<evidence type="ECO:0000259" key="1">
    <source>
        <dbReference type="Pfam" id="PF13966"/>
    </source>
</evidence>
<dbReference type="Pfam" id="PF13966">
    <property type="entry name" value="zf-RVT"/>
    <property type="match status" value="1"/>
</dbReference>
<reference evidence="2" key="2">
    <citation type="submission" date="2021-03" db="UniProtKB">
        <authorList>
            <consortium name="EnsemblPlants"/>
        </authorList>
    </citation>
    <scope>IDENTIFICATION</scope>
</reference>
<name>A0A803N7Q2_CHEQI</name>
<organism evidence="2 3">
    <name type="scientific">Chenopodium quinoa</name>
    <name type="common">Quinoa</name>
    <dbReference type="NCBI Taxonomy" id="63459"/>
    <lineage>
        <taxon>Eukaryota</taxon>
        <taxon>Viridiplantae</taxon>
        <taxon>Streptophyta</taxon>
        <taxon>Embryophyta</taxon>
        <taxon>Tracheophyta</taxon>
        <taxon>Spermatophyta</taxon>
        <taxon>Magnoliopsida</taxon>
        <taxon>eudicotyledons</taxon>
        <taxon>Gunneridae</taxon>
        <taxon>Pentapetalae</taxon>
        <taxon>Caryophyllales</taxon>
        <taxon>Chenopodiaceae</taxon>
        <taxon>Chenopodioideae</taxon>
        <taxon>Atripliceae</taxon>
        <taxon>Chenopodium</taxon>
    </lineage>
</organism>
<sequence length="400" mass="45358">MAALKNLSTQDVAFVKLGNIVCLKVAQRAPNISHLFFADDSMFFLHGKENYVRALKNALDIYCKASGQVISQSKLMLLASPNSKEEDINNFSNILGISRSNNFGIYLGTPADFGTTKKEIFGFMVDRVKERLNAWNSLFLSPAGRLTLIKSVLSSLGTYVLSILKCPMGILKKINSIIAKFWWMGNKDCKGVYWKSWNHLTTPKKNGGLGILDAWFFNQDLLEKQGWRIIMDTDSLVPGWNGHTGSTNATIFSLLNCNGEWNLDECNLLFNEDTVEKTTSIHLIETGHEDLIVWNGDRQIATSTGSFFWSFPGNPRQKTFMWEILKGVLPTRSERKRRGLGSDHHCVLCFNEEEREKSSLETLEHLFRDYTFASHIWKGCSLGLNVNYQDNIPIADWVYN</sequence>